<feature type="non-terminal residue" evidence="2">
    <location>
        <position position="70"/>
    </location>
</feature>
<evidence type="ECO:0000256" key="1">
    <source>
        <dbReference type="SAM" id="MobiDB-lite"/>
    </source>
</evidence>
<organism evidence="2 3">
    <name type="scientific">Metapseudomonas otitidis</name>
    <dbReference type="NCBI Taxonomy" id="319939"/>
    <lineage>
        <taxon>Bacteria</taxon>
        <taxon>Pseudomonadati</taxon>
        <taxon>Pseudomonadota</taxon>
        <taxon>Gammaproteobacteria</taxon>
        <taxon>Pseudomonadales</taxon>
        <taxon>Pseudomonadaceae</taxon>
        <taxon>Metapseudomonas</taxon>
    </lineage>
</organism>
<reference evidence="2 3" key="1">
    <citation type="submission" date="2023-10" db="EMBL/GenBank/DDBJ databases">
        <title>Pseudomonas otitidis isolated from a paediatric patient with cystic fibrosis in Chile.</title>
        <authorList>
            <person name="Amsteins-Romero L."/>
            <person name="Opazo-Capurro A."/>
            <person name="Matus-Kohler M."/>
            <person name="Gonzalez-Rocha G."/>
        </authorList>
    </citation>
    <scope>NUCLEOTIDE SEQUENCE [LARGE SCALE GENOMIC DNA]</scope>
    <source>
        <strain evidence="2 3">P-714</strain>
    </source>
</reference>
<feature type="region of interest" description="Disordered" evidence="1">
    <location>
        <begin position="1"/>
        <end position="70"/>
    </location>
</feature>
<feature type="compositionally biased region" description="Basic and acidic residues" evidence="1">
    <location>
        <begin position="22"/>
        <end position="32"/>
    </location>
</feature>
<accession>A0ABU3Y1M8</accession>
<proteinExistence type="predicted"/>
<evidence type="ECO:0000313" key="2">
    <source>
        <dbReference type="EMBL" id="MDV3444062.1"/>
    </source>
</evidence>
<sequence length="70" mass="7565">AAAHGRAAELLQGIAATGQQDTGRKQQGERASRPLKNVNEVDDARRKRPKKRSLRGVNEHFEGAFNAASA</sequence>
<dbReference type="EMBL" id="JAWJUL010000642">
    <property type="protein sequence ID" value="MDV3444062.1"/>
    <property type="molecule type" value="Genomic_DNA"/>
</dbReference>
<name>A0ABU3Y1M8_9GAMM</name>
<dbReference type="Proteomes" id="UP001273935">
    <property type="component" value="Unassembled WGS sequence"/>
</dbReference>
<protein>
    <submittedName>
        <fullName evidence="2">Uncharacterized protein</fullName>
    </submittedName>
</protein>
<gene>
    <name evidence="2" type="ORF">R0G64_32705</name>
</gene>
<evidence type="ECO:0000313" key="3">
    <source>
        <dbReference type="Proteomes" id="UP001273935"/>
    </source>
</evidence>
<feature type="non-terminal residue" evidence="2">
    <location>
        <position position="1"/>
    </location>
</feature>
<keyword evidence="3" id="KW-1185">Reference proteome</keyword>
<comment type="caution">
    <text evidence="2">The sequence shown here is derived from an EMBL/GenBank/DDBJ whole genome shotgun (WGS) entry which is preliminary data.</text>
</comment>